<keyword evidence="3" id="KW-1185">Reference proteome</keyword>
<protein>
    <submittedName>
        <fullName evidence="2">DUF3489 domain-containing protein</fullName>
    </submittedName>
</protein>
<comment type="caution">
    <text evidence="2">The sequence shown here is derived from an EMBL/GenBank/DDBJ whole genome shotgun (WGS) entry which is preliminary data.</text>
</comment>
<dbReference type="AlphaFoldDB" id="A0A8J7RAA3"/>
<dbReference type="InterPro" id="IPR021880">
    <property type="entry name" value="DUF3489"/>
</dbReference>
<dbReference type="RefSeq" id="WP_209337305.1">
    <property type="nucleotide sequence ID" value="NZ_JAGIYY010000012.1"/>
</dbReference>
<dbReference type="EMBL" id="JAGIYY010000012">
    <property type="protein sequence ID" value="MBP0441282.1"/>
    <property type="molecule type" value="Genomic_DNA"/>
</dbReference>
<reference evidence="2" key="1">
    <citation type="submission" date="2021-03" db="EMBL/GenBank/DDBJ databases">
        <title>Genome sequencing and assembly of Tianweitania sediminis.</title>
        <authorList>
            <person name="Chhetri G."/>
        </authorList>
    </citation>
    <scope>NUCLEOTIDE SEQUENCE</scope>
    <source>
        <strain evidence="2">Z8</strain>
    </source>
</reference>
<accession>A0A8J7RAA3</accession>
<name>A0A8J7RAA3_9HYPH</name>
<organism evidence="2 3">
    <name type="scientific">Tianweitania sediminis</name>
    <dbReference type="NCBI Taxonomy" id="1502156"/>
    <lineage>
        <taxon>Bacteria</taxon>
        <taxon>Pseudomonadati</taxon>
        <taxon>Pseudomonadota</taxon>
        <taxon>Alphaproteobacteria</taxon>
        <taxon>Hyphomicrobiales</taxon>
        <taxon>Phyllobacteriaceae</taxon>
        <taxon>Tianweitania</taxon>
    </lineage>
</organism>
<dbReference type="Pfam" id="PF11994">
    <property type="entry name" value="DUF3489"/>
    <property type="match status" value="1"/>
</dbReference>
<feature type="region of interest" description="Disordered" evidence="1">
    <location>
        <begin position="1"/>
        <end position="40"/>
    </location>
</feature>
<sequence>MNQIHNHLEQLHLGDADHEHSPTTAVSASKRPGASTASKTEIVLRRLRSARGASVADVMKLTGWQAHSVRGFLSATVRKKLALQLVSEPGKDGVRRYRITAAEQPGQNS</sequence>
<dbReference type="Proteomes" id="UP000666240">
    <property type="component" value="Unassembled WGS sequence"/>
</dbReference>
<gene>
    <name evidence="2" type="ORF">J5Y06_21765</name>
</gene>
<evidence type="ECO:0000256" key="1">
    <source>
        <dbReference type="SAM" id="MobiDB-lite"/>
    </source>
</evidence>
<evidence type="ECO:0000313" key="2">
    <source>
        <dbReference type="EMBL" id="MBP0441282.1"/>
    </source>
</evidence>
<proteinExistence type="predicted"/>
<evidence type="ECO:0000313" key="3">
    <source>
        <dbReference type="Proteomes" id="UP000666240"/>
    </source>
</evidence>
<feature type="compositionally biased region" description="Basic and acidic residues" evidence="1">
    <location>
        <begin position="1"/>
        <end position="21"/>
    </location>
</feature>